<gene>
    <name evidence="1" type="ORF">PHPALM_37729</name>
</gene>
<proteinExistence type="predicted"/>
<keyword evidence="2" id="KW-1185">Reference proteome</keyword>
<feature type="non-terminal residue" evidence="1">
    <location>
        <position position="1"/>
    </location>
</feature>
<reference evidence="1 2" key="1">
    <citation type="journal article" date="2017" name="Genome Biol. Evol.">
        <title>Phytophthora megakarya and P. palmivora, closely related causal agents of cacao black pod rot, underwent increases in genome sizes and gene numbers by different mechanisms.</title>
        <authorList>
            <person name="Ali S.S."/>
            <person name="Shao J."/>
            <person name="Lary D.J."/>
            <person name="Kronmiller B."/>
            <person name="Shen D."/>
            <person name="Strem M.D."/>
            <person name="Amoako-Attah I."/>
            <person name="Akrofi A.Y."/>
            <person name="Begoude B.A."/>
            <person name="Ten Hoopen G.M."/>
            <person name="Coulibaly K."/>
            <person name="Kebe B.I."/>
            <person name="Melnick R.L."/>
            <person name="Guiltinan M.J."/>
            <person name="Tyler B.M."/>
            <person name="Meinhardt L.W."/>
            <person name="Bailey B.A."/>
        </authorList>
    </citation>
    <scope>NUCLEOTIDE SEQUENCE [LARGE SCALE GENOMIC DNA]</scope>
    <source>
        <strain evidence="2">sbr112.9</strain>
    </source>
</reference>
<name>A0A2P4WWR4_9STRA</name>
<protein>
    <submittedName>
        <fullName evidence="1">Uncharacterized protein</fullName>
    </submittedName>
</protein>
<evidence type="ECO:0000313" key="1">
    <source>
        <dbReference type="EMBL" id="POM57722.1"/>
    </source>
</evidence>
<dbReference type="OrthoDB" id="120947at2759"/>
<dbReference type="AlphaFoldDB" id="A0A2P4WWR4"/>
<dbReference type="InterPro" id="IPR011990">
    <property type="entry name" value="TPR-like_helical_dom_sf"/>
</dbReference>
<evidence type="ECO:0000313" key="2">
    <source>
        <dbReference type="Proteomes" id="UP000237271"/>
    </source>
</evidence>
<accession>A0A2P4WWR4</accession>
<dbReference type="Proteomes" id="UP000237271">
    <property type="component" value="Unassembled WGS sequence"/>
</dbReference>
<sequence length="112" mass="12493">LIFDLTSGQPEEAEKYFDDAIGAYEEHCNQASASDGGEVDVSDSEFSLLADLNATAAMIHYHYAANLLAQNRWEETKNVTKIALVLAENSSIPSEDLEELQQCIHELWLEMD</sequence>
<comment type="caution">
    <text evidence="1">The sequence shown here is derived from an EMBL/GenBank/DDBJ whole genome shotgun (WGS) entry which is preliminary data.</text>
</comment>
<dbReference type="SUPFAM" id="SSF48452">
    <property type="entry name" value="TPR-like"/>
    <property type="match status" value="1"/>
</dbReference>
<dbReference type="EMBL" id="NCKW01020549">
    <property type="protein sequence ID" value="POM57722.1"/>
    <property type="molecule type" value="Genomic_DNA"/>
</dbReference>
<organism evidence="1 2">
    <name type="scientific">Phytophthora palmivora</name>
    <dbReference type="NCBI Taxonomy" id="4796"/>
    <lineage>
        <taxon>Eukaryota</taxon>
        <taxon>Sar</taxon>
        <taxon>Stramenopiles</taxon>
        <taxon>Oomycota</taxon>
        <taxon>Peronosporomycetes</taxon>
        <taxon>Peronosporales</taxon>
        <taxon>Peronosporaceae</taxon>
        <taxon>Phytophthora</taxon>
    </lineage>
</organism>